<evidence type="ECO:0000256" key="1">
    <source>
        <dbReference type="SAM" id="MobiDB-lite"/>
    </source>
</evidence>
<dbReference type="RefSeq" id="WP_199387440.1">
    <property type="nucleotide sequence ID" value="NZ_JAEMHL010000001.1"/>
</dbReference>
<dbReference type="Gene3D" id="3.30.460.80">
    <property type="entry name" value="NADH:ubiquinone oxidoreductase, 30kDa subunit"/>
    <property type="match status" value="1"/>
</dbReference>
<organism evidence="3 4">
    <name type="scientific">Geomonas anaerohicana</name>
    <dbReference type="NCBI Taxonomy" id="2798583"/>
    <lineage>
        <taxon>Bacteria</taxon>
        <taxon>Pseudomonadati</taxon>
        <taxon>Thermodesulfobacteriota</taxon>
        <taxon>Desulfuromonadia</taxon>
        <taxon>Geobacterales</taxon>
        <taxon>Geobacteraceae</taxon>
        <taxon>Geomonas</taxon>
    </lineage>
</organism>
<evidence type="ECO:0000259" key="2">
    <source>
        <dbReference type="Pfam" id="PF00329"/>
    </source>
</evidence>
<dbReference type="EMBL" id="JAEMHL010000001">
    <property type="protein sequence ID" value="MBJ6748869.1"/>
    <property type="molecule type" value="Genomic_DNA"/>
</dbReference>
<dbReference type="InterPro" id="IPR037232">
    <property type="entry name" value="NADH_quin_OxRdtase_su_C/D-like"/>
</dbReference>
<dbReference type="Proteomes" id="UP000614714">
    <property type="component" value="Unassembled WGS sequence"/>
</dbReference>
<evidence type="ECO:0000313" key="3">
    <source>
        <dbReference type="EMBL" id="MBJ6748869.1"/>
    </source>
</evidence>
<feature type="domain" description="NADH:ubiquinone oxidoreductase 30kDa subunit" evidence="2">
    <location>
        <begin position="114"/>
        <end position="208"/>
    </location>
</feature>
<dbReference type="Pfam" id="PF00329">
    <property type="entry name" value="Complex1_30kDa"/>
    <property type="match status" value="1"/>
</dbReference>
<accession>A0ABS0Y996</accession>
<evidence type="ECO:0000313" key="4">
    <source>
        <dbReference type="Proteomes" id="UP000614714"/>
    </source>
</evidence>
<name>A0ABS0Y996_9BACT</name>
<dbReference type="InterPro" id="IPR001268">
    <property type="entry name" value="NADH_UbQ_OxRdtase_30kDa_su"/>
</dbReference>
<keyword evidence="4" id="KW-1185">Reference proteome</keyword>
<sequence>MTDCTETMTDCAETMPDCAETMPDCAETMPERNNPTSDDLPTAPLSPRERVPEGRVRDAFEDGVAAALAMAAGEETTVTWRRDRKGVSTGWCRLPSGEALLPAARAVAELHGRLAMVTPYLPERAKERGEREIAYHFDLDGATLTLTVVLPLEWARVPSLTPIFRNCDWHERELMELYDVQVVGHPDPRRLFLDHTLPHAPFERLVPYSTFTNAATSKALWDKVLAGEREDA</sequence>
<protein>
    <submittedName>
        <fullName evidence="3">NADH-quinone oxidoreductase subunit C</fullName>
    </submittedName>
</protein>
<comment type="caution">
    <text evidence="3">The sequence shown here is derived from an EMBL/GenBank/DDBJ whole genome shotgun (WGS) entry which is preliminary data.</text>
</comment>
<reference evidence="3 4" key="1">
    <citation type="submission" date="2020-12" db="EMBL/GenBank/DDBJ databases">
        <title>Geomonas sp. Red421, isolated from paddy soil.</title>
        <authorList>
            <person name="Xu Z."/>
            <person name="Zhang Z."/>
            <person name="Masuda Y."/>
            <person name="Itoh H."/>
            <person name="Senoo K."/>
        </authorList>
    </citation>
    <scope>NUCLEOTIDE SEQUENCE [LARGE SCALE GENOMIC DNA]</scope>
    <source>
        <strain evidence="3 4">Red421</strain>
    </source>
</reference>
<gene>
    <name evidence="3" type="ORF">JFN91_01440</name>
</gene>
<proteinExistence type="predicted"/>
<feature type="region of interest" description="Disordered" evidence="1">
    <location>
        <begin position="26"/>
        <end position="55"/>
    </location>
</feature>
<dbReference type="SUPFAM" id="SSF143243">
    <property type="entry name" value="Nqo5-like"/>
    <property type="match status" value="1"/>
</dbReference>